<dbReference type="Gene3D" id="3.40.50.740">
    <property type="match status" value="1"/>
</dbReference>
<dbReference type="Pfam" id="PF18364">
    <property type="entry name" value="Molybdopterin_N"/>
    <property type="match status" value="1"/>
</dbReference>
<name>A0A0E4BKX0_9BRAD</name>
<protein>
    <submittedName>
        <fullName evidence="2">Biotin sulfoxide reductase</fullName>
    </submittedName>
</protein>
<evidence type="ECO:0000259" key="1">
    <source>
        <dbReference type="Pfam" id="PF18364"/>
    </source>
</evidence>
<dbReference type="EMBL" id="AP014685">
    <property type="protein sequence ID" value="BAR54323.1"/>
    <property type="molecule type" value="Genomic_DNA"/>
</dbReference>
<sequence length="160" mass="17206">MYRNKDQMMDDTIGFPDPGLDLSDGFKPHTSHWGVFSARNGAAGLEVRAYAGDPDPNGIIGNFPGALRHQARIAQPAIRRGWLERGPGPDDRRGRDEFVSVSWEKALDLLATSSAASAPRAGPAPCSAAPMAGRARAAFTTRRARCIASSISRWAAMCVR</sequence>
<accession>A0A0E4BKX0</accession>
<evidence type="ECO:0000313" key="2">
    <source>
        <dbReference type="EMBL" id="BAR54323.1"/>
    </source>
</evidence>
<dbReference type="InterPro" id="IPR041460">
    <property type="entry name" value="Molybdopterin_N"/>
</dbReference>
<organism evidence="2 3">
    <name type="scientific">Bradyrhizobium diazoefficiens</name>
    <dbReference type="NCBI Taxonomy" id="1355477"/>
    <lineage>
        <taxon>Bacteria</taxon>
        <taxon>Pseudomonadati</taxon>
        <taxon>Pseudomonadota</taxon>
        <taxon>Alphaproteobacteria</taxon>
        <taxon>Hyphomicrobiales</taxon>
        <taxon>Nitrobacteraceae</taxon>
        <taxon>Bradyrhizobium</taxon>
    </lineage>
</organism>
<dbReference type="SUPFAM" id="SSF53706">
    <property type="entry name" value="Formate dehydrogenase/DMSO reductase, domains 1-3"/>
    <property type="match status" value="1"/>
</dbReference>
<feature type="domain" description="Molybdopterin oxidoreductase N-terminal" evidence="1">
    <location>
        <begin position="29"/>
        <end position="68"/>
    </location>
</feature>
<gene>
    <name evidence="2" type="ORF">NK6_1138</name>
</gene>
<reference evidence="2 3" key="1">
    <citation type="submission" date="2014-11" db="EMBL/GenBank/DDBJ databases">
        <title>Symbiosis island explosion on the genome of extra-slow-growing strains of soybean bradyrhizobia with massive insertion sequences.</title>
        <authorList>
            <person name="Iida T."/>
            <person name="Minamisawa K."/>
        </authorList>
    </citation>
    <scope>NUCLEOTIDE SEQUENCE [LARGE SCALE GENOMIC DNA]</scope>
    <source>
        <strain evidence="2 3">NK6</strain>
    </source>
</reference>
<evidence type="ECO:0000313" key="3">
    <source>
        <dbReference type="Proteomes" id="UP000063308"/>
    </source>
</evidence>
<proteinExistence type="predicted"/>
<dbReference type="Proteomes" id="UP000063308">
    <property type="component" value="Chromosome"/>
</dbReference>
<dbReference type="AlphaFoldDB" id="A0A0E4BKX0"/>